<feature type="chain" id="PRO_5031410053" description="P/Homo B domain-containing protein" evidence="10">
    <location>
        <begin position="20"/>
        <end position="574"/>
    </location>
</feature>
<proteinExistence type="inferred from homology"/>
<feature type="active site" description="Charge relay system" evidence="8 9">
    <location>
        <position position="377"/>
    </location>
</feature>
<dbReference type="EMBL" id="HBKR01026861">
    <property type="protein sequence ID" value="CAE2319942.1"/>
    <property type="molecule type" value="Transcribed_RNA"/>
</dbReference>
<evidence type="ECO:0000256" key="8">
    <source>
        <dbReference type="PIRSR" id="PIRSR615500-1"/>
    </source>
</evidence>
<dbReference type="Pfam" id="PF00082">
    <property type="entry name" value="Peptidase_S8"/>
    <property type="match status" value="1"/>
</dbReference>
<name>A0A7S4P0M0_9EUKA</name>
<feature type="active site" description="Charge relay system" evidence="8 9">
    <location>
        <position position="162"/>
    </location>
</feature>
<gene>
    <name evidence="12" type="ORF">NAES01612_LOCUS17608</name>
</gene>
<evidence type="ECO:0000256" key="1">
    <source>
        <dbReference type="ARBA" id="ARBA00005325"/>
    </source>
</evidence>
<protein>
    <recommendedName>
        <fullName evidence="11">P/Homo B domain-containing protein</fullName>
    </recommendedName>
</protein>
<evidence type="ECO:0000256" key="4">
    <source>
        <dbReference type="ARBA" id="ARBA00022801"/>
    </source>
</evidence>
<dbReference type="PROSITE" id="PS51892">
    <property type="entry name" value="SUBTILASE"/>
    <property type="match status" value="1"/>
</dbReference>
<comment type="similarity">
    <text evidence="1">Belongs to the peptidase S8 family. Furin subfamily.</text>
</comment>
<dbReference type="AlphaFoldDB" id="A0A7S4P0M0"/>
<dbReference type="InterPro" id="IPR036852">
    <property type="entry name" value="Peptidase_S8/S53_dom_sf"/>
</dbReference>
<dbReference type="Gene3D" id="2.60.120.260">
    <property type="entry name" value="Galactose-binding domain-like"/>
    <property type="match status" value="1"/>
</dbReference>
<organism evidence="12">
    <name type="scientific">Paramoeba aestuarina</name>
    <dbReference type="NCBI Taxonomy" id="180227"/>
    <lineage>
        <taxon>Eukaryota</taxon>
        <taxon>Amoebozoa</taxon>
        <taxon>Discosea</taxon>
        <taxon>Flabellinia</taxon>
        <taxon>Dactylopodida</taxon>
        <taxon>Paramoebidae</taxon>
        <taxon>Paramoeba</taxon>
    </lineage>
</organism>
<keyword evidence="4 9" id="KW-0378">Hydrolase</keyword>
<dbReference type="PROSITE" id="PS51829">
    <property type="entry name" value="P_HOMO_B"/>
    <property type="match status" value="1"/>
</dbReference>
<keyword evidence="5 9" id="KW-0720">Serine protease</keyword>
<dbReference type="Pfam" id="PF16470">
    <property type="entry name" value="S8_pro-domain"/>
    <property type="match status" value="1"/>
</dbReference>
<keyword evidence="6" id="KW-0106">Calcium</keyword>
<dbReference type="InterPro" id="IPR015500">
    <property type="entry name" value="Peptidase_S8_subtilisin-rel"/>
</dbReference>
<dbReference type="InterPro" id="IPR000209">
    <property type="entry name" value="Peptidase_S8/S53_dom"/>
</dbReference>
<dbReference type="PROSITE" id="PS00138">
    <property type="entry name" value="SUBTILASE_SER"/>
    <property type="match status" value="1"/>
</dbReference>
<evidence type="ECO:0000313" key="12">
    <source>
        <dbReference type="EMBL" id="CAE2319942.1"/>
    </source>
</evidence>
<dbReference type="InterPro" id="IPR038466">
    <property type="entry name" value="S8_pro-domain_sf"/>
</dbReference>
<evidence type="ECO:0000256" key="2">
    <source>
        <dbReference type="ARBA" id="ARBA00022670"/>
    </source>
</evidence>
<evidence type="ECO:0000256" key="10">
    <source>
        <dbReference type="SAM" id="SignalP"/>
    </source>
</evidence>
<feature type="domain" description="P/Homo B" evidence="11">
    <location>
        <begin position="446"/>
        <end position="574"/>
    </location>
</feature>
<sequence length="574" mass="62746">MRFLFSLVCFLSVWFLVHGSEVSEVKSGIPYHALPHAESDEQEESEVTDVWVVKLKSEEMDVEQLADEHGYEVQKQMRVLDKTFLMKEKEGRRRGVFANLSTSAHVEWAEQQVNRKRYTRAFFSDPHFKDQWHVNDEERDLNVLKVWKSGYMGGGCQVAIVDDGLAHDNPDLSGYYNQEGSWDFNYGDSDPDADRSGDTHGTSAAGCAAANGNNGVCGVGTAPKASLAGIRLISKMASDNDEAEALSYEYNLNDVYSNSWGPSDDGRTMEGPGKVLTQHLLDAIEHGRSGKGTVYVWAGGNGREYKDNGNMDGYNNKPYTISIGAYGYDMKQAYYSEDCACLHAVAPSSGLTGPDIVTTYMHNAYGDSCRSNFGGTSAAAPMVSGVMCLLLGKYPDLTWREVQHVIVNSAQPIDEDGGSWRTNGAGRKFSHAYGFGRIDAAKMLEIAPDYHGMPELVFIDSGAVTVGKTTTATSFTPDETVVSTSIIVEHVSLYISVSGVSRGSLTVTLTSPSGMESRLVESSNDYHTGMAWTMSSNAHWGEDSKGPWKVTFGNPRGSTMTVTGYQLLIDGHYD</sequence>
<dbReference type="InterPro" id="IPR032815">
    <property type="entry name" value="S8_pro-domain"/>
</dbReference>
<evidence type="ECO:0000256" key="3">
    <source>
        <dbReference type="ARBA" id="ARBA00022729"/>
    </source>
</evidence>
<dbReference type="GO" id="GO:0016485">
    <property type="term" value="P:protein processing"/>
    <property type="evidence" value="ECO:0007669"/>
    <property type="project" value="TreeGrafter"/>
</dbReference>
<dbReference type="PRINTS" id="PR00723">
    <property type="entry name" value="SUBTILISIN"/>
</dbReference>
<keyword evidence="3 10" id="KW-0732">Signal</keyword>
<dbReference type="GO" id="GO:0000139">
    <property type="term" value="C:Golgi membrane"/>
    <property type="evidence" value="ECO:0007669"/>
    <property type="project" value="TreeGrafter"/>
</dbReference>
<dbReference type="Pfam" id="PF01483">
    <property type="entry name" value="P_proprotein"/>
    <property type="match status" value="1"/>
</dbReference>
<dbReference type="SUPFAM" id="SSF49785">
    <property type="entry name" value="Galactose-binding domain-like"/>
    <property type="match status" value="1"/>
</dbReference>
<dbReference type="InterPro" id="IPR008979">
    <property type="entry name" value="Galactose-bd-like_sf"/>
</dbReference>
<dbReference type="InterPro" id="IPR023828">
    <property type="entry name" value="Peptidase_S8_Ser-AS"/>
</dbReference>
<dbReference type="GO" id="GO:0004252">
    <property type="term" value="F:serine-type endopeptidase activity"/>
    <property type="evidence" value="ECO:0007669"/>
    <property type="project" value="UniProtKB-UniRule"/>
</dbReference>
<evidence type="ECO:0000256" key="6">
    <source>
        <dbReference type="ARBA" id="ARBA00022837"/>
    </source>
</evidence>
<evidence type="ECO:0000259" key="11">
    <source>
        <dbReference type="PROSITE" id="PS51829"/>
    </source>
</evidence>
<evidence type="ECO:0000256" key="5">
    <source>
        <dbReference type="ARBA" id="ARBA00022825"/>
    </source>
</evidence>
<keyword evidence="2 9" id="KW-0645">Protease</keyword>
<dbReference type="SUPFAM" id="SSF54897">
    <property type="entry name" value="Protease propeptides/inhibitors"/>
    <property type="match status" value="1"/>
</dbReference>
<dbReference type="SUPFAM" id="SSF52743">
    <property type="entry name" value="Subtilisin-like"/>
    <property type="match status" value="1"/>
</dbReference>
<dbReference type="GO" id="GO:0005802">
    <property type="term" value="C:trans-Golgi network"/>
    <property type="evidence" value="ECO:0007669"/>
    <property type="project" value="TreeGrafter"/>
</dbReference>
<accession>A0A7S4P0M0</accession>
<dbReference type="Gene3D" id="3.30.70.850">
    <property type="entry name" value="Peptidase S8, pro-domain"/>
    <property type="match status" value="1"/>
</dbReference>
<feature type="active site" description="Charge relay system" evidence="8 9">
    <location>
        <position position="200"/>
    </location>
</feature>
<dbReference type="PROSITE" id="PS00136">
    <property type="entry name" value="SUBTILASE_ASP"/>
    <property type="match status" value="1"/>
</dbReference>
<dbReference type="Gene3D" id="3.40.50.200">
    <property type="entry name" value="Peptidase S8/S53 domain"/>
    <property type="match status" value="1"/>
</dbReference>
<keyword evidence="7" id="KW-0865">Zymogen</keyword>
<dbReference type="PANTHER" id="PTHR42884">
    <property type="entry name" value="PROPROTEIN CONVERTASE SUBTILISIN/KEXIN-RELATED"/>
    <property type="match status" value="1"/>
</dbReference>
<dbReference type="InterPro" id="IPR002884">
    <property type="entry name" value="P_dom"/>
</dbReference>
<dbReference type="CDD" id="cd04059">
    <property type="entry name" value="Peptidases_S8_Protein_convertases_Kexins_Furin-like"/>
    <property type="match status" value="1"/>
</dbReference>
<evidence type="ECO:0000256" key="7">
    <source>
        <dbReference type="ARBA" id="ARBA00023145"/>
    </source>
</evidence>
<feature type="signal peptide" evidence="10">
    <location>
        <begin position="1"/>
        <end position="19"/>
    </location>
</feature>
<dbReference type="InterPro" id="IPR023827">
    <property type="entry name" value="Peptidase_S8_Asp-AS"/>
</dbReference>
<dbReference type="InterPro" id="IPR034182">
    <property type="entry name" value="Kexin/furin"/>
</dbReference>
<reference evidence="12" key="1">
    <citation type="submission" date="2021-01" db="EMBL/GenBank/DDBJ databases">
        <authorList>
            <person name="Corre E."/>
            <person name="Pelletier E."/>
            <person name="Niang G."/>
            <person name="Scheremetjew M."/>
            <person name="Finn R."/>
            <person name="Kale V."/>
            <person name="Holt S."/>
            <person name="Cochrane G."/>
            <person name="Meng A."/>
            <person name="Brown T."/>
            <person name="Cohen L."/>
        </authorList>
    </citation>
    <scope>NUCLEOTIDE SEQUENCE</scope>
    <source>
        <strain evidence="12">SoJaBio B1-5/56/2</strain>
    </source>
</reference>
<dbReference type="PANTHER" id="PTHR42884:SF14">
    <property type="entry name" value="NEUROENDOCRINE CONVERTASE 1"/>
    <property type="match status" value="1"/>
</dbReference>
<evidence type="ECO:0000256" key="9">
    <source>
        <dbReference type="PROSITE-ProRule" id="PRU01240"/>
    </source>
</evidence>